<evidence type="ECO:0000256" key="2">
    <source>
        <dbReference type="ARBA" id="ARBA00005372"/>
    </source>
</evidence>
<dbReference type="Proteomes" id="UP000030816">
    <property type="component" value="Unassembled WGS sequence"/>
</dbReference>
<name>A0A0B2WLS3_METAS</name>
<sequence length="297" mass="32545">MAILLTGGAYAKTSQRIATLCRQAKIPFLFASRRGDSVPAADAKDPTGATDAPAVRFDWTDADSYANPFAHAFPNGDAIRAVYMIMPRVPEPDKYINAFIDYAAARGAKRFVLMAGTSASLGGPGPGKVWQHMVEKGVEWAVCRPTWFMDNLSDGFHLKTIREENTIYSCVGEAKVPFVNSLDVGGVAYAALTQPEPPNKDFRIVGPALLTHDDVAARLGNVLGRPIRHVNMSPEERLEHMTNTLKLPAQYAGFMVSLEKLAAGGAEDYMDDTVEKLTGRKPVDLDSFIKERKELWQ</sequence>
<reference evidence="5 6" key="1">
    <citation type="journal article" date="2014" name="Proc. Natl. Acad. Sci. U.S.A.">
        <title>Trajectory and genomic determinants of fungal-pathogen speciation and host adaptation.</title>
        <authorList>
            <person name="Hu X."/>
            <person name="Xiao G."/>
            <person name="Zheng P."/>
            <person name="Shang Y."/>
            <person name="Su Y."/>
            <person name="Zhang X."/>
            <person name="Liu X."/>
            <person name="Zhan S."/>
            <person name="St Leger R.J."/>
            <person name="Wang C."/>
        </authorList>
    </citation>
    <scope>NUCLEOTIDE SEQUENCE [LARGE SCALE GENOMIC DNA]</scope>
    <source>
        <strain evidence="5 6">ARSEF 1941</strain>
    </source>
</reference>
<organism evidence="5 6">
    <name type="scientific">Metarhizium album (strain ARSEF 1941)</name>
    <dbReference type="NCBI Taxonomy" id="1081103"/>
    <lineage>
        <taxon>Eukaryota</taxon>
        <taxon>Fungi</taxon>
        <taxon>Dikarya</taxon>
        <taxon>Ascomycota</taxon>
        <taxon>Pezizomycotina</taxon>
        <taxon>Sordariomycetes</taxon>
        <taxon>Hypocreomycetidae</taxon>
        <taxon>Hypocreales</taxon>
        <taxon>Clavicipitaceae</taxon>
        <taxon>Metarhizium</taxon>
    </lineage>
</organism>
<dbReference type="Gene3D" id="3.40.50.720">
    <property type="entry name" value="NAD(P)-binding Rossmann-like Domain"/>
    <property type="match status" value="1"/>
</dbReference>
<dbReference type="InterPro" id="IPR051604">
    <property type="entry name" value="Ergot_Alk_Oxidoreductase"/>
</dbReference>
<keyword evidence="6" id="KW-1185">Reference proteome</keyword>
<dbReference type="NCBIfam" id="TIGR03649">
    <property type="entry name" value="ergot_EASG"/>
    <property type="match status" value="1"/>
</dbReference>
<dbReference type="SUPFAM" id="SSF51735">
    <property type="entry name" value="NAD(P)-binding Rossmann-fold domains"/>
    <property type="match status" value="1"/>
</dbReference>
<accession>A0A0B2WLS3</accession>
<proteinExistence type="inferred from homology"/>
<keyword evidence="3" id="KW-0017">Alkaloid metabolism</keyword>
<dbReference type="HOGENOM" id="CLU_007383_10_6_1"/>
<dbReference type="UniPathway" id="UPA00327"/>
<comment type="caution">
    <text evidence="5">The sequence shown here is derived from an EMBL/GenBank/DDBJ whole genome shotgun (WGS) entry which is preliminary data.</text>
</comment>
<dbReference type="RefSeq" id="XP_040675949.1">
    <property type="nucleotide sequence ID" value="XM_040826100.1"/>
</dbReference>
<evidence type="ECO:0000313" key="5">
    <source>
        <dbReference type="EMBL" id="KHN94883.1"/>
    </source>
</evidence>
<dbReference type="GO" id="GO:0016491">
    <property type="term" value="F:oxidoreductase activity"/>
    <property type="evidence" value="ECO:0007669"/>
    <property type="project" value="UniProtKB-KW"/>
</dbReference>
<protein>
    <submittedName>
        <fullName evidence="5">Nucleoside-diphosphate-sugar epimerase family protein</fullName>
    </submittedName>
</protein>
<keyword evidence="4" id="KW-0560">Oxidoreductase</keyword>
<dbReference type="GeneID" id="63741757"/>
<dbReference type="Gene3D" id="3.90.25.10">
    <property type="entry name" value="UDP-galactose 4-epimerase, domain 1"/>
    <property type="match status" value="1"/>
</dbReference>
<evidence type="ECO:0000256" key="4">
    <source>
        <dbReference type="ARBA" id="ARBA00023002"/>
    </source>
</evidence>
<dbReference type="GO" id="GO:0035835">
    <property type="term" value="P:indole alkaloid biosynthetic process"/>
    <property type="evidence" value="ECO:0007669"/>
    <property type="project" value="UniProtKB-UniPathway"/>
</dbReference>
<dbReference type="EMBL" id="AZHE01000029">
    <property type="protein sequence ID" value="KHN94883.1"/>
    <property type="molecule type" value="Genomic_DNA"/>
</dbReference>
<dbReference type="InterPro" id="IPR036291">
    <property type="entry name" value="NAD(P)-bd_dom_sf"/>
</dbReference>
<evidence type="ECO:0000256" key="1">
    <source>
        <dbReference type="ARBA" id="ARBA00005107"/>
    </source>
</evidence>
<comment type="pathway">
    <text evidence="1">Alkaloid biosynthesis; ergot alkaloid biosynthesis.</text>
</comment>
<dbReference type="AlphaFoldDB" id="A0A0B2WLS3"/>
<dbReference type="InterPro" id="IPR019901">
    <property type="entry name" value="Ergot_alkaloid_biosynthesis"/>
</dbReference>
<comment type="similarity">
    <text evidence="2">Belongs to the fgaFS/easG family.</text>
</comment>
<evidence type="ECO:0000313" key="6">
    <source>
        <dbReference type="Proteomes" id="UP000030816"/>
    </source>
</evidence>
<gene>
    <name evidence="5" type="ORF">MAM_07302</name>
</gene>
<evidence type="ECO:0000256" key="3">
    <source>
        <dbReference type="ARBA" id="ARBA00022589"/>
    </source>
</evidence>
<dbReference type="PANTHER" id="PTHR43162:SF1">
    <property type="entry name" value="PRESTALK A DIFFERENTIATION PROTEIN A"/>
    <property type="match status" value="1"/>
</dbReference>
<dbReference type="OrthoDB" id="9997102at2759"/>
<dbReference type="PANTHER" id="PTHR43162">
    <property type="match status" value="1"/>
</dbReference>